<dbReference type="Proteomes" id="UP000499080">
    <property type="component" value="Unassembled WGS sequence"/>
</dbReference>
<reference evidence="1 3" key="1">
    <citation type="journal article" date="2019" name="Sci. Rep.">
        <title>Orb-weaving spider Araneus ventricosus genome elucidates the spidroin gene catalogue.</title>
        <authorList>
            <person name="Kono N."/>
            <person name="Nakamura H."/>
            <person name="Ohtoshi R."/>
            <person name="Moran D.A.P."/>
            <person name="Shinohara A."/>
            <person name="Yoshida Y."/>
            <person name="Fujiwara M."/>
            <person name="Mori M."/>
            <person name="Tomita M."/>
            <person name="Arakawa K."/>
        </authorList>
    </citation>
    <scope>NUCLEOTIDE SEQUENCE [LARGE SCALE GENOMIC DNA]</scope>
</reference>
<comment type="caution">
    <text evidence="1">The sequence shown here is derived from an EMBL/GenBank/DDBJ whole genome shotgun (WGS) entry which is preliminary data.</text>
</comment>
<dbReference type="EMBL" id="BGPR01020481">
    <property type="protein sequence ID" value="GBN84769.1"/>
    <property type="molecule type" value="Genomic_DNA"/>
</dbReference>
<name>A0A4Y2SBT3_ARAVE</name>
<evidence type="ECO:0000313" key="3">
    <source>
        <dbReference type="Proteomes" id="UP000499080"/>
    </source>
</evidence>
<proteinExistence type="predicted"/>
<evidence type="ECO:0000313" key="2">
    <source>
        <dbReference type="EMBL" id="GBN84781.1"/>
    </source>
</evidence>
<feature type="non-terminal residue" evidence="1">
    <location>
        <position position="54"/>
    </location>
</feature>
<protein>
    <submittedName>
        <fullName evidence="1">Uncharacterized protein</fullName>
    </submittedName>
</protein>
<dbReference type="EMBL" id="BGPR01020487">
    <property type="protein sequence ID" value="GBN84781.1"/>
    <property type="molecule type" value="Genomic_DNA"/>
</dbReference>
<gene>
    <name evidence="1" type="ORF">AVEN_171241_1</name>
    <name evidence="2" type="ORF">AVEN_58975_1</name>
</gene>
<keyword evidence="3" id="KW-1185">Reference proteome</keyword>
<accession>A0A4Y2SBT3</accession>
<organism evidence="1 3">
    <name type="scientific">Araneus ventricosus</name>
    <name type="common">Orbweaver spider</name>
    <name type="synonym">Epeira ventricosa</name>
    <dbReference type="NCBI Taxonomy" id="182803"/>
    <lineage>
        <taxon>Eukaryota</taxon>
        <taxon>Metazoa</taxon>
        <taxon>Ecdysozoa</taxon>
        <taxon>Arthropoda</taxon>
        <taxon>Chelicerata</taxon>
        <taxon>Arachnida</taxon>
        <taxon>Araneae</taxon>
        <taxon>Araneomorphae</taxon>
        <taxon>Entelegynae</taxon>
        <taxon>Araneoidea</taxon>
        <taxon>Araneidae</taxon>
        <taxon>Araneus</taxon>
    </lineage>
</organism>
<sequence>MHDTSYQVKLVTSIYVEPLRSRWLSGQGDGLGNQVVRARIPGSYASQLRSGKEC</sequence>
<dbReference type="AlphaFoldDB" id="A0A4Y2SBT3"/>
<evidence type="ECO:0000313" key="1">
    <source>
        <dbReference type="EMBL" id="GBN84769.1"/>
    </source>
</evidence>